<proteinExistence type="inferred from homology"/>
<dbReference type="InterPro" id="IPR016082">
    <property type="entry name" value="Ribosomal_uL30_ferredoxin-like"/>
</dbReference>
<evidence type="ECO:0000256" key="4">
    <source>
        <dbReference type="ARBA" id="ARBA00035281"/>
    </source>
</evidence>
<name>A0A060TH92_BLAAD</name>
<sequence>MSGLFYRIRAIRSTIGLPKIKKDHFTALGLKKRGSVAYQRVCPEVAGQLMAVKELVNVQLVNKRLSPEEERSMRRPPRGFTVESS</sequence>
<comment type="similarity">
    <text evidence="1">Belongs to the universal ribosomal protein uL30 family.</text>
</comment>
<reference evidence="7" key="2">
    <citation type="submission" date="2014-06" db="EMBL/GenBank/DDBJ databases">
        <title>The complete genome of Blastobotrys (Arxula) adeninivorans LS3 - a yeast of biotechnological interest.</title>
        <authorList>
            <person name="Kunze G."/>
            <person name="Gaillardin C."/>
            <person name="Czernicka M."/>
            <person name="Durrens P."/>
            <person name="Martin T."/>
            <person name="Boer E."/>
            <person name="Gabaldon T."/>
            <person name="Cruz J."/>
            <person name="Talla E."/>
            <person name="Marck C."/>
            <person name="Goffeau A."/>
            <person name="Barbe V."/>
            <person name="Baret P."/>
            <person name="Baronian K."/>
            <person name="Beier S."/>
            <person name="Bleykasten C."/>
            <person name="Bode R."/>
            <person name="Casaregola S."/>
            <person name="Despons L."/>
            <person name="Fairhead C."/>
            <person name="Giersberg M."/>
            <person name="Gierski P."/>
            <person name="Hahnel U."/>
            <person name="Hartmann A."/>
            <person name="Jankowska D."/>
            <person name="Jubin C."/>
            <person name="Jung P."/>
            <person name="Lafontaine I."/>
            <person name="Leh-Louis V."/>
            <person name="Lemaire M."/>
            <person name="Marcet-Houben M."/>
            <person name="Mascher M."/>
            <person name="Morel G."/>
            <person name="Richard G.-F."/>
            <person name="Riechen J."/>
            <person name="Sacerdot C."/>
            <person name="Sarkar A."/>
            <person name="Savel G."/>
            <person name="Schacherer J."/>
            <person name="Sherman D."/>
            <person name="Straub M.-L."/>
            <person name="Stein N."/>
            <person name="Thierry A."/>
            <person name="Trautwein-Schult A."/>
            <person name="Westhof E."/>
            <person name="Worch S."/>
            <person name="Dujon B."/>
            <person name="Souciet J.-L."/>
            <person name="Wincker P."/>
            <person name="Scholz U."/>
            <person name="Neuveglise N."/>
        </authorList>
    </citation>
    <scope>NUCLEOTIDE SEQUENCE</scope>
    <source>
        <strain evidence="7">LS3</strain>
    </source>
</reference>
<protein>
    <recommendedName>
        <fullName evidence="4">Large ribosomal subunit protein uL30m</fullName>
    </recommendedName>
</protein>
<dbReference type="PANTHER" id="PTHR15892">
    <property type="entry name" value="MITOCHONDRIAL RIBOSOMAL PROTEIN L30"/>
    <property type="match status" value="1"/>
</dbReference>
<dbReference type="Gene3D" id="3.30.1390.20">
    <property type="entry name" value="Ribosomal protein L30, ferredoxin-like fold domain"/>
    <property type="match status" value="1"/>
</dbReference>
<dbReference type="InterPro" id="IPR005996">
    <property type="entry name" value="Ribosomal_uL30_bac-type"/>
</dbReference>
<dbReference type="AlphaFoldDB" id="A0A060TH92"/>
<feature type="domain" description="Large ribosomal subunit protein uL30-like ferredoxin-like fold" evidence="6">
    <location>
        <begin position="6"/>
        <end position="56"/>
    </location>
</feature>
<dbReference type="CDD" id="cd01658">
    <property type="entry name" value="Ribosomal_L30"/>
    <property type="match status" value="1"/>
</dbReference>
<dbReference type="GO" id="GO:0015934">
    <property type="term" value="C:large ribosomal subunit"/>
    <property type="evidence" value="ECO:0007669"/>
    <property type="project" value="InterPro"/>
</dbReference>
<keyword evidence="3" id="KW-0687">Ribonucleoprotein</keyword>
<dbReference type="SUPFAM" id="SSF55129">
    <property type="entry name" value="Ribosomal protein L30p/L7e"/>
    <property type="match status" value="1"/>
</dbReference>
<dbReference type="PhylomeDB" id="A0A060TH92"/>
<reference evidence="7" key="1">
    <citation type="submission" date="2014-02" db="EMBL/GenBank/DDBJ databases">
        <authorList>
            <person name="Genoscope - CEA"/>
        </authorList>
    </citation>
    <scope>NUCLEOTIDE SEQUENCE</scope>
    <source>
        <strain evidence="7">LS3</strain>
    </source>
</reference>
<dbReference type="PANTHER" id="PTHR15892:SF2">
    <property type="entry name" value="LARGE RIBOSOMAL SUBUNIT PROTEIN UL30M"/>
    <property type="match status" value="1"/>
</dbReference>
<dbReference type="Pfam" id="PF00327">
    <property type="entry name" value="Ribosomal_L30"/>
    <property type="match status" value="1"/>
</dbReference>
<dbReference type="GO" id="GO:0003735">
    <property type="term" value="F:structural constituent of ribosome"/>
    <property type="evidence" value="ECO:0007669"/>
    <property type="project" value="InterPro"/>
</dbReference>
<evidence type="ECO:0000256" key="3">
    <source>
        <dbReference type="ARBA" id="ARBA00023274"/>
    </source>
</evidence>
<keyword evidence="2" id="KW-0689">Ribosomal protein</keyword>
<evidence type="ECO:0000256" key="2">
    <source>
        <dbReference type="ARBA" id="ARBA00022980"/>
    </source>
</evidence>
<feature type="region of interest" description="Disordered" evidence="5">
    <location>
        <begin position="65"/>
        <end position="85"/>
    </location>
</feature>
<dbReference type="InterPro" id="IPR036919">
    <property type="entry name" value="Ribo_uL30_ferredoxin-like_sf"/>
</dbReference>
<dbReference type="GO" id="GO:0006412">
    <property type="term" value="P:translation"/>
    <property type="evidence" value="ECO:0007669"/>
    <property type="project" value="InterPro"/>
</dbReference>
<gene>
    <name evidence="7" type="ORF">GNLVRS02_ARAD1D36960g</name>
</gene>
<evidence type="ECO:0000256" key="5">
    <source>
        <dbReference type="SAM" id="MobiDB-lite"/>
    </source>
</evidence>
<dbReference type="GO" id="GO:0005739">
    <property type="term" value="C:mitochondrion"/>
    <property type="evidence" value="ECO:0007669"/>
    <property type="project" value="TreeGrafter"/>
</dbReference>
<evidence type="ECO:0000256" key="1">
    <source>
        <dbReference type="ARBA" id="ARBA00007594"/>
    </source>
</evidence>
<dbReference type="EMBL" id="HG937694">
    <property type="protein sequence ID" value="CDP38541.1"/>
    <property type="molecule type" value="Genomic_DNA"/>
</dbReference>
<accession>A0A060TH92</accession>
<organism evidence="7">
    <name type="scientific">Blastobotrys adeninivorans</name>
    <name type="common">Yeast</name>
    <name type="synonym">Arxula adeninivorans</name>
    <dbReference type="NCBI Taxonomy" id="409370"/>
    <lineage>
        <taxon>Eukaryota</taxon>
        <taxon>Fungi</taxon>
        <taxon>Dikarya</taxon>
        <taxon>Ascomycota</taxon>
        <taxon>Saccharomycotina</taxon>
        <taxon>Dipodascomycetes</taxon>
        <taxon>Dipodascales</taxon>
        <taxon>Trichomonascaceae</taxon>
        <taxon>Blastobotrys</taxon>
    </lineage>
</organism>
<evidence type="ECO:0000313" key="7">
    <source>
        <dbReference type="EMBL" id="CDP38541.1"/>
    </source>
</evidence>
<evidence type="ECO:0000259" key="6">
    <source>
        <dbReference type="Pfam" id="PF00327"/>
    </source>
</evidence>